<evidence type="ECO:0000313" key="7">
    <source>
        <dbReference type="Proteomes" id="UP000649617"/>
    </source>
</evidence>
<organism evidence="6 7">
    <name type="scientific">Symbiodinium pilosum</name>
    <name type="common">Dinoflagellate</name>
    <dbReference type="NCBI Taxonomy" id="2952"/>
    <lineage>
        <taxon>Eukaryota</taxon>
        <taxon>Sar</taxon>
        <taxon>Alveolata</taxon>
        <taxon>Dinophyceae</taxon>
        <taxon>Suessiales</taxon>
        <taxon>Symbiodiniaceae</taxon>
        <taxon>Symbiodinium</taxon>
    </lineage>
</organism>
<dbReference type="InterPro" id="IPR036134">
    <property type="entry name" value="Crypto/Photolyase_FAD-like_sf"/>
</dbReference>
<evidence type="ECO:0000256" key="2">
    <source>
        <dbReference type="ARBA" id="ARBA00022630"/>
    </source>
</evidence>
<comment type="caution">
    <text evidence="6">The sequence shown here is derived from an EMBL/GenBank/DDBJ whole genome shotgun (WGS) entry which is preliminary data.</text>
</comment>
<proteinExistence type="inferred from homology"/>
<dbReference type="Pfam" id="PF03441">
    <property type="entry name" value="FAD_binding_7"/>
    <property type="match status" value="1"/>
</dbReference>
<evidence type="ECO:0000313" key="6">
    <source>
        <dbReference type="EMBL" id="CAE7783299.1"/>
    </source>
</evidence>
<protein>
    <submittedName>
        <fullName evidence="6">Cry protein</fullName>
    </submittedName>
</protein>
<evidence type="ECO:0000256" key="1">
    <source>
        <dbReference type="ARBA" id="ARBA00005862"/>
    </source>
</evidence>
<reference evidence="6" key="1">
    <citation type="submission" date="2021-02" db="EMBL/GenBank/DDBJ databases">
        <authorList>
            <person name="Dougan E. K."/>
            <person name="Rhodes N."/>
            <person name="Thang M."/>
            <person name="Chan C."/>
        </authorList>
    </citation>
    <scope>NUCLEOTIDE SEQUENCE</scope>
</reference>
<feature type="domain" description="Cryptochrome/DNA photolyase FAD-binding" evidence="5">
    <location>
        <begin position="1"/>
        <end position="123"/>
    </location>
</feature>
<accession>A0A812YLZ5</accession>
<feature type="binding site" evidence="4">
    <location>
        <begin position="43"/>
        <end position="45"/>
    </location>
    <ligand>
        <name>FAD</name>
        <dbReference type="ChEBI" id="CHEBI:57692"/>
    </ligand>
</feature>
<evidence type="ECO:0000259" key="5">
    <source>
        <dbReference type="Pfam" id="PF03441"/>
    </source>
</evidence>
<evidence type="ECO:0000256" key="4">
    <source>
        <dbReference type="PIRSR" id="PIRSR602081-1"/>
    </source>
</evidence>
<comment type="similarity">
    <text evidence="1">Belongs to the DNA photolyase class-1 family.</text>
</comment>
<dbReference type="Proteomes" id="UP000649617">
    <property type="component" value="Unassembled WGS sequence"/>
</dbReference>
<dbReference type="GO" id="GO:0003677">
    <property type="term" value="F:DNA binding"/>
    <property type="evidence" value="ECO:0007669"/>
    <property type="project" value="TreeGrafter"/>
</dbReference>
<comment type="cofactor">
    <cofactor evidence="4">
        <name>FAD</name>
        <dbReference type="ChEBI" id="CHEBI:57692"/>
    </cofactor>
    <text evidence="4">Binds 1 FAD per subunit.</text>
</comment>
<dbReference type="Gene3D" id="1.10.579.10">
    <property type="entry name" value="DNA Cyclobutane Dipyrimidine Photolyase, subunit A, domain 3"/>
    <property type="match status" value="1"/>
</dbReference>
<keyword evidence="7" id="KW-1185">Reference proteome</keyword>
<dbReference type="PANTHER" id="PTHR11455">
    <property type="entry name" value="CRYPTOCHROME"/>
    <property type="match status" value="1"/>
</dbReference>
<dbReference type="GO" id="GO:0071949">
    <property type="term" value="F:FAD binding"/>
    <property type="evidence" value="ECO:0007669"/>
    <property type="project" value="TreeGrafter"/>
</dbReference>
<sequence>MRELRQTGWMSNRGRQNVASFLIWDLGVDWRRGARWFETQLTDYDVTSNWCNWVAAAGLTGGRINRFNVVRQSYQYDAGGDYLRKWLPELRAVREEGVHEPWKLPPEAQKLVDGYPAPCVDPEKFLLTAKPAKPKVRDSQEKRGQGLGVATCCTNRSHALQNAVILGMFTFSWEGLTLPVEGIGMHTRHFLLDAATNCSSLNDDQSHSLAIVKKYGLIYPKDML</sequence>
<dbReference type="EMBL" id="CAJNIZ010048148">
    <property type="protein sequence ID" value="CAE7783299.1"/>
    <property type="molecule type" value="Genomic_DNA"/>
</dbReference>
<dbReference type="GO" id="GO:0003904">
    <property type="term" value="F:deoxyribodipyrimidine photo-lyase activity"/>
    <property type="evidence" value="ECO:0007669"/>
    <property type="project" value="TreeGrafter"/>
</dbReference>
<dbReference type="AlphaFoldDB" id="A0A812YLZ5"/>
<dbReference type="InterPro" id="IPR005101">
    <property type="entry name" value="Cryptochr/Photolyase_FAD-bd"/>
</dbReference>
<dbReference type="InterPro" id="IPR002081">
    <property type="entry name" value="Cryptochrome/DNA_photolyase_1"/>
</dbReference>
<evidence type="ECO:0000256" key="3">
    <source>
        <dbReference type="ARBA" id="ARBA00022827"/>
    </source>
</evidence>
<gene>
    <name evidence="6" type="primary">cry</name>
    <name evidence="6" type="ORF">SPIL2461_LOCUS23314</name>
</gene>
<dbReference type="OrthoDB" id="435881at2759"/>
<dbReference type="SUPFAM" id="SSF48173">
    <property type="entry name" value="Cryptochrome/photolyase FAD-binding domain"/>
    <property type="match status" value="1"/>
</dbReference>
<keyword evidence="3 4" id="KW-0274">FAD</keyword>
<keyword evidence="2 4" id="KW-0285">Flavoprotein</keyword>
<name>A0A812YLZ5_SYMPI</name>